<dbReference type="RefSeq" id="WP_165139851.1">
    <property type="nucleotide sequence ID" value="NZ_JAALLT010000002.1"/>
</dbReference>
<evidence type="ECO:0000256" key="1">
    <source>
        <dbReference type="ARBA" id="ARBA00005771"/>
    </source>
</evidence>
<feature type="domain" description="Sulfotransferase" evidence="3">
    <location>
        <begin position="33"/>
        <end position="254"/>
    </location>
</feature>
<proteinExistence type="inferred from homology"/>
<dbReference type="AlphaFoldDB" id="A0A6M1SSU1"/>
<accession>A0A6M1SSU1</accession>
<dbReference type="PANTHER" id="PTHR11783">
    <property type="entry name" value="SULFOTRANSFERASE SULT"/>
    <property type="match status" value="1"/>
</dbReference>
<keyword evidence="5" id="KW-1185">Reference proteome</keyword>
<dbReference type="Pfam" id="PF00685">
    <property type="entry name" value="Sulfotransfer_1"/>
    <property type="match status" value="1"/>
</dbReference>
<reference evidence="4 5" key="1">
    <citation type="submission" date="2020-02" db="EMBL/GenBank/DDBJ databases">
        <title>Balneolaceae bacterium YR4-1, complete genome.</title>
        <authorList>
            <person name="Li Y."/>
            <person name="Wu S."/>
        </authorList>
    </citation>
    <scope>NUCLEOTIDE SEQUENCE [LARGE SCALE GENOMIC DNA]</scope>
    <source>
        <strain evidence="4 5">YR4-1</strain>
    </source>
</reference>
<dbReference type="Gene3D" id="3.40.50.300">
    <property type="entry name" value="P-loop containing nucleotide triphosphate hydrolases"/>
    <property type="match status" value="1"/>
</dbReference>
<evidence type="ECO:0000313" key="4">
    <source>
        <dbReference type="EMBL" id="NGP75940.1"/>
    </source>
</evidence>
<evidence type="ECO:0000313" key="5">
    <source>
        <dbReference type="Proteomes" id="UP000473278"/>
    </source>
</evidence>
<organism evidence="4 5">
    <name type="scientific">Halalkalibaculum roseum</name>
    <dbReference type="NCBI Taxonomy" id="2709311"/>
    <lineage>
        <taxon>Bacteria</taxon>
        <taxon>Pseudomonadati</taxon>
        <taxon>Balneolota</taxon>
        <taxon>Balneolia</taxon>
        <taxon>Balneolales</taxon>
        <taxon>Balneolaceae</taxon>
        <taxon>Halalkalibaculum</taxon>
    </lineage>
</organism>
<gene>
    <name evidence="4" type="ORF">G3570_04795</name>
</gene>
<evidence type="ECO:0000259" key="3">
    <source>
        <dbReference type="Pfam" id="PF00685"/>
    </source>
</evidence>
<keyword evidence="2 4" id="KW-0808">Transferase</keyword>
<comment type="caution">
    <text evidence="4">The sequence shown here is derived from an EMBL/GenBank/DDBJ whole genome shotgun (WGS) entry which is preliminary data.</text>
</comment>
<dbReference type="InterPro" id="IPR000863">
    <property type="entry name" value="Sulfotransferase_dom"/>
</dbReference>
<sequence length="266" mass="32127">MKNDMIIFIKKLLLFVRGIFYRERNTPTNLYHLTIQKSGSQWVKHILSDKRFRAKSKLKKYPQHRYEWNEFHQIFPKGTFVPGLYMSYDLYEEIQKPNNYKTICIIRDPRDIVVSWYYSALKTHALIGKVAKYREALTSMDIDTGLHYGIDELSMKFMAMRTWINNKDDENMLIIKFEDLTSNPLESFFKISKWCSFDLSKRELKEILDSYTKEKMRKKDLKKRKVKSESHYRTKSSNHTMYFKEEHFKHFYNVTGNLIDVLGYER</sequence>
<dbReference type="InterPro" id="IPR027417">
    <property type="entry name" value="P-loop_NTPase"/>
</dbReference>
<name>A0A6M1SSU1_9BACT</name>
<dbReference type="GO" id="GO:0008146">
    <property type="term" value="F:sulfotransferase activity"/>
    <property type="evidence" value="ECO:0007669"/>
    <property type="project" value="InterPro"/>
</dbReference>
<comment type="similarity">
    <text evidence="1">Belongs to the sulfotransferase 1 family.</text>
</comment>
<dbReference type="Proteomes" id="UP000473278">
    <property type="component" value="Unassembled WGS sequence"/>
</dbReference>
<dbReference type="SUPFAM" id="SSF52540">
    <property type="entry name" value="P-loop containing nucleoside triphosphate hydrolases"/>
    <property type="match status" value="1"/>
</dbReference>
<dbReference type="EMBL" id="JAALLT010000002">
    <property type="protein sequence ID" value="NGP75940.1"/>
    <property type="molecule type" value="Genomic_DNA"/>
</dbReference>
<protein>
    <submittedName>
        <fullName evidence="4">Sulfotransferase domain-containing protein</fullName>
    </submittedName>
</protein>
<evidence type="ECO:0000256" key="2">
    <source>
        <dbReference type="ARBA" id="ARBA00022679"/>
    </source>
</evidence>